<dbReference type="RefSeq" id="WP_112093917.1">
    <property type="nucleotide sequence ID" value="NZ_QLOE01000004.1"/>
</dbReference>
<sequence>MKCPSCGCENEEDAEFCKECGRRFRGFFEALDDKINIASLFTGLIVSVLVLILSSLFLLAAGITVTEFTWIPLVILIFIIVGFAGGLVAGLGRSDTMDGFINGLFLGLSILIIFGFLFGLALLSLTFIVNAIKTIWGLSAATEAGNPEFPGLIVNGIIFVLGTLSSGAVGGSLGSCIKRLL</sequence>
<feature type="transmembrane region" description="Helical" evidence="1">
    <location>
        <begin position="69"/>
        <end position="92"/>
    </location>
</feature>
<keyword evidence="1" id="KW-1133">Transmembrane helix</keyword>
<proteinExistence type="predicted"/>
<organism evidence="2 3">
    <name type="scientific">Methanothermobacter tenebrarum</name>
    <dbReference type="NCBI Taxonomy" id="680118"/>
    <lineage>
        <taxon>Archaea</taxon>
        <taxon>Methanobacteriati</taxon>
        <taxon>Methanobacteriota</taxon>
        <taxon>Methanomada group</taxon>
        <taxon>Methanobacteria</taxon>
        <taxon>Methanobacteriales</taxon>
        <taxon>Methanobacteriaceae</taxon>
        <taxon>Methanothermobacter</taxon>
    </lineage>
</organism>
<feature type="transmembrane region" description="Helical" evidence="1">
    <location>
        <begin position="104"/>
        <end position="132"/>
    </location>
</feature>
<evidence type="ECO:0000256" key="1">
    <source>
        <dbReference type="SAM" id="Phobius"/>
    </source>
</evidence>
<keyword evidence="1" id="KW-0812">Transmembrane</keyword>
<comment type="caution">
    <text evidence="2">The sequence shown here is derived from an EMBL/GenBank/DDBJ whole genome shotgun (WGS) entry which is preliminary data.</text>
</comment>
<dbReference type="Proteomes" id="UP000249782">
    <property type="component" value="Unassembled WGS sequence"/>
</dbReference>
<dbReference type="AlphaFoldDB" id="A0A328PAF9"/>
<protein>
    <recommendedName>
        <fullName evidence="4">Zinc ribbon domain-containing protein</fullName>
    </recommendedName>
</protein>
<evidence type="ECO:0008006" key="4">
    <source>
        <dbReference type="Google" id="ProtNLM"/>
    </source>
</evidence>
<keyword evidence="3" id="KW-1185">Reference proteome</keyword>
<reference evidence="2 3" key="1">
    <citation type="submission" date="2018-06" db="EMBL/GenBank/DDBJ databases">
        <title>Draft genome sequence of hyperthermophilic methanogen Methanothermobacter tenebrarum sp. MCM-B 1447.</title>
        <authorList>
            <person name="Pore S.D."/>
            <person name="Dagar S."/>
            <person name="Dhakephalkar P.K."/>
        </authorList>
    </citation>
    <scope>NUCLEOTIDE SEQUENCE [LARGE SCALE GENOMIC DNA]</scope>
    <source>
        <strain evidence="2 3">MCM B 1447</strain>
    </source>
</reference>
<feature type="transmembrane region" description="Helical" evidence="1">
    <location>
        <begin position="152"/>
        <end position="177"/>
    </location>
</feature>
<keyword evidence="1" id="KW-0472">Membrane</keyword>
<gene>
    <name evidence="2" type="ORF">DPC56_04740</name>
</gene>
<name>A0A328PAF9_9EURY</name>
<dbReference type="EMBL" id="QLOE01000004">
    <property type="protein sequence ID" value="RAO79229.1"/>
    <property type="molecule type" value="Genomic_DNA"/>
</dbReference>
<accession>A0A328PAF9</accession>
<evidence type="ECO:0000313" key="2">
    <source>
        <dbReference type="EMBL" id="RAO79229.1"/>
    </source>
</evidence>
<dbReference type="OrthoDB" id="82621at2157"/>
<feature type="transmembrane region" description="Helical" evidence="1">
    <location>
        <begin position="37"/>
        <end position="63"/>
    </location>
</feature>
<evidence type="ECO:0000313" key="3">
    <source>
        <dbReference type="Proteomes" id="UP000249782"/>
    </source>
</evidence>